<organism evidence="1 2">
    <name type="scientific">Sedimenticola selenatireducens</name>
    <dbReference type="NCBI Taxonomy" id="191960"/>
    <lineage>
        <taxon>Bacteria</taxon>
        <taxon>Pseudomonadati</taxon>
        <taxon>Pseudomonadota</taxon>
        <taxon>Gammaproteobacteria</taxon>
        <taxon>Chromatiales</taxon>
        <taxon>Sedimenticolaceae</taxon>
        <taxon>Sedimenticola</taxon>
    </lineage>
</organism>
<dbReference type="AlphaFoldDB" id="A0A2N6CXZ5"/>
<name>A0A2N6CXZ5_9GAMM</name>
<evidence type="ECO:0000313" key="1">
    <source>
        <dbReference type="EMBL" id="PLX62176.1"/>
    </source>
</evidence>
<dbReference type="Proteomes" id="UP000235015">
    <property type="component" value="Unassembled WGS sequence"/>
</dbReference>
<dbReference type="EMBL" id="PKUN01000008">
    <property type="protein sequence ID" value="PLX62176.1"/>
    <property type="molecule type" value="Genomic_DNA"/>
</dbReference>
<dbReference type="Gene3D" id="3.20.20.410">
    <property type="entry name" value="Protein of unknown function UPF0759"/>
    <property type="match status" value="1"/>
</dbReference>
<dbReference type="STRING" id="1111735.GCA_000428045_00902"/>
<evidence type="ECO:0000313" key="2">
    <source>
        <dbReference type="Proteomes" id="UP000235015"/>
    </source>
</evidence>
<gene>
    <name evidence="1" type="ORF">C0630_07145</name>
</gene>
<evidence type="ECO:0008006" key="3">
    <source>
        <dbReference type="Google" id="ProtNLM"/>
    </source>
</evidence>
<dbReference type="RefSeq" id="WP_273438521.1">
    <property type="nucleotide sequence ID" value="NZ_PKUN01000008.1"/>
</dbReference>
<dbReference type="InterPro" id="IPR036520">
    <property type="entry name" value="UPF0759_sf"/>
</dbReference>
<accession>A0A2N6CXZ5</accession>
<protein>
    <recommendedName>
        <fullName evidence="3">DUF72 domain-containing protein</fullName>
    </recommendedName>
</protein>
<proteinExistence type="predicted"/>
<comment type="caution">
    <text evidence="1">The sequence shown here is derived from an EMBL/GenBank/DDBJ whole genome shotgun (WGS) entry which is preliminary data.</text>
</comment>
<reference evidence="1 2" key="1">
    <citation type="submission" date="2017-11" db="EMBL/GenBank/DDBJ databases">
        <title>Genome-resolved metagenomics identifies genetic mobility, metabolic interactions, and unexpected diversity in perchlorate-reducing communities.</title>
        <authorList>
            <person name="Barnum T.P."/>
            <person name="Figueroa I.A."/>
            <person name="Carlstrom C.I."/>
            <person name="Lucas L.N."/>
            <person name="Engelbrektson A.L."/>
            <person name="Coates J.D."/>
        </authorList>
    </citation>
    <scope>NUCLEOTIDE SEQUENCE [LARGE SCALE GENOMIC DNA]</scope>
    <source>
        <strain evidence="1">BM301</strain>
    </source>
</reference>
<dbReference type="SUPFAM" id="SSF117396">
    <property type="entry name" value="TM1631-like"/>
    <property type="match status" value="1"/>
</dbReference>
<sequence length="208" mass="22951">MVSELTIGAVGWNHSAWSEQFYPDDLPPEWRLSYYANEFQTVVLPLECWLAGDHEQLDGWREDVSDRFHFVLDITGMAAGDVEAMGPLGRCQAALGDRLAGAVSWMPLTEPVRERVRSRLGEARFLAVTGSLEQEPAVQVAEDGITLCALVAGEAVSDLKSLRSVLESLSVRIRGAVSPMLFFSGRPPPIKVMREAAILWQLLSGLQR</sequence>